<dbReference type="InterPro" id="IPR028098">
    <property type="entry name" value="Glyco_trans_4-like_N"/>
</dbReference>
<feature type="domain" description="Glycosyltransferase subfamily 4-like N-terminal" evidence="2">
    <location>
        <begin position="59"/>
        <end position="181"/>
    </location>
</feature>
<dbReference type="GO" id="GO:0016757">
    <property type="term" value="F:glycosyltransferase activity"/>
    <property type="evidence" value="ECO:0007669"/>
    <property type="project" value="UniProtKB-KW"/>
</dbReference>
<dbReference type="EMBL" id="LR134201">
    <property type="protein sequence ID" value="VEB96367.1"/>
    <property type="molecule type" value="Genomic_DNA"/>
</dbReference>
<feature type="domain" description="Glycosyl transferase family 1" evidence="1">
    <location>
        <begin position="196"/>
        <end position="354"/>
    </location>
</feature>
<dbReference type="SUPFAM" id="SSF53756">
    <property type="entry name" value="UDP-Glycosyltransferase/glycogen phosphorylase"/>
    <property type="match status" value="1"/>
</dbReference>
<dbReference type="OrthoDB" id="9777346at2"/>
<dbReference type="PANTHER" id="PTHR12526">
    <property type="entry name" value="GLYCOSYLTRANSFERASE"/>
    <property type="match status" value="1"/>
</dbReference>
<evidence type="ECO:0000313" key="4">
    <source>
        <dbReference type="Proteomes" id="UP000274122"/>
    </source>
</evidence>
<proteinExistence type="predicted"/>
<dbReference type="Pfam" id="PF13439">
    <property type="entry name" value="Glyco_transf_4"/>
    <property type="match status" value="1"/>
</dbReference>
<dbReference type="Proteomes" id="UP000274122">
    <property type="component" value="Chromosome"/>
</dbReference>
<protein>
    <submittedName>
        <fullName evidence="3">GDP-mannose-dependent alpha-(1-6)-phosphatidylinositol monomannoside mannosyltransferase</fullName>
        <ecNumber evidence="3">2.4.1.57</ecNumber>
    </submittedName>
</protein>
<evidence type="ECO:0000313" key="3">
    <source>
        <dbReference type="EMBL" id="VEB96367.1"/>
    </source>
</evidence>
<dbReference type="InterPro" id="IPR001296">
    <property type="entry name" value="Glyco_trans_1"/>
</dbReference>
<dbReference type="EC" id="2.4.1.57" evidence="3"/>
<dbReference type="CDD" id="cd03808">
    <property type="entry name" value="GT4_CapM-like"/>
    <property type="match status" value="1"/>
</dbReference>
<keyword evidence="3" id="KW-0328">Glycosyltransferase</keyword>
<evidence type="ECO:0000259" key="2">
    <source>
        <dbReference type="Pfam" id="PF13439"/>
    </source>
</evidence>
<dbReference type="Pfam" id="PF00534">
    <property type="entry name" value="Glycos_transf_1"/>
    <property type="match status" value="1"/>
</dbReference>
<dbReference type="AlphaFoldDB" id="A0A3S4ID27"/>
<sequence length="376" mass="43545">MKKIAHVLVLPKMAGSQKFCHMLLSKIEGYEKYVIVSGCEDVDKTQVDEFTAAFKAINVNIIWCKYLKRNIGFSDIKSFFELYKIFKMYDFDIVHTNSTKPGITARIAAFFAGVRLKIHTVHGISFYKGQSKLKRLIYWGIEAFALQFGDVNICVNNLYRKYYNFFPWKKTISIYNGYDFEVLQRFSESRQTTLPEKNNKPFSFLFVGRLDAQKDPHTLIKAFSLVQKKYPDVFLDIVGDGELRISSESLVSELKINNNVVFHGWVESPYKYFMDCNVFVCPSTYEAFGFIFLEAAFFKKPIVATNVEGIPEVVIDGQMGFLVDPKDHNSLASKMIELIESSDLVNRMGVYGYEYVIKKFNEEEFIRNYQKIYDEG</sequence>
<dbReference type="GO" id="GO:1901135">
    <property type="term" value="P:carbohydrate derivative metabolic process"/>
    <property type="evidence" value="ECO:0007669"/>
    <property type="project" value="UniProtKB-ARBA"/>
</dbReference>
<gene>
    <name evidence="3" type="primary">pimB_2</name>
    <name evidence="3" type="ORF">NCTC11466_01524</name>
</gene>
<dbReference type="PANTHER" id="PTHR12526:SF630">
    <property type="entry name" value="GLYCOSYLTRANSFERASE"/>
    <property type="match status" value="1"/>
</dbReference>
<keyword evidence="3" id="KW-0808">Transferase</keyword>
<organism evidence="3 4">
    <name type="scientific">Cedecea lapagei</name>
    <dbReference type="NCBI Taxonomy" id="158823"/>
    <lineage>
        <taxon>Bacteria</taxon>
        <taxon>Pseudomonadati</taxon>
        <taxon>Pseudomonadota</taxon>
        <taxon>Gammaproteobacteria</taxon>
        <taxon>Enterobacterales</taxon>
        <taxon>Enterobacteriaceae</taxon>
        <taxon>Cedecea</taxon>
    </lineage>
</organism>
<keyword evidence="4" id="KW-1185">Reference proteome</keyword>
<evidence type="ECO:0000259" key="1">
    <source>
        <dbReference type="Pfam" id="PF00534"/>
    </source>
</evidence>
<dbReference type="RefSeq" id="WP_126355666.1">
    <property type="nucleotide sequence ID" value="NZ_LR134201.1"/>
</dbReference>
<dbReference type="KEGG" id="clap:NCTC11466_01524"/>
<reference evidence="3 4" key="1">
    <citation type="submission" date="2018-12" db="EMBL/GenBank/DDBJ databases">
        <authorList>
            <consortium name="Pathogen Informatics"/>
        </authorList>
    </citation>
    <scope>NUCLEOTIDE SEQUENCE [LARGE SCALE GENOMIC DNA]</scope>
    <source>
        <strain evidence="3 4">NCTC11466</strain>
    </source>
</reference>
<accession>A0A3S4ID27</accession>
<dbReference type="Gene3D" id="3.40.50.2000">
    <property type="entry name" value="Glycogen Phosphorylase B"/>
    <property type="match status" value="2"/>
</dbReference>
<name>A0A3S4ID27_9ENTR</name>